<dbReference type="EMBL" id="BTSY01000001">
    <property type="protein sequence ID" value="GMT12541.1"/>
    <property type="molecule type" value="Genomic_DNA"/>
</dbReference>
<accession>A0AAV5UZ47</accession>
<dbReference type="Proteomes" id="UP001432322">
    <property type="component" value="Unassembled WGS sequence"/>
</dbReference>
<reference evidence="1" key="1">
    <citation type="submission" date="2023-10" db="EMBL/GenBank/DDBJ databases">
        <title>Genome assembly of Pristionchus species.</title>
        <authorList>
            <person name="Yoshida K."/>
            <person name="Sommer R.J."/>
        </authorList>
    </citation>
    <scope>NUCLEOTIDE SEQUENCE</scope>
    <source>
        <strain evidence="1">RS5133</strain>
    </source>
</reference>
<feature type="non-terminal residue" evidence="1">
    <location>
        <position position="214"/>
    </location>
</feature>
<feature type="non-terminal residue" evidence="1">
    <location>
        <position position="1"/>
    </location>
</feature>
<protein>
    <submittedName>
        <fullName evidence="1">Uncharacterized protein</fullName>
    </submittedName>
</protein>
<proteinExistence type="predicted"/>
<evidence type="ECO:0000313" key="1">
    <source>
        <dbReference type="EMBL" id="GMT12541.1"/>
    </source>
</evidence>
<dbReference type="AlphaFoldDB" id="A0AAV5UZ47"/>
<keyword evidence="2" id="KW-1185">Reference proteome</keyword>
<sequence length="214" mass="21846">RPAPSYRAWPRPPIVVAGDSYAARGPVIGPGSGPEPGYPVGGPFYQNAGANGGAYVAPQPIAGPRIIVGGYDAIRGPIVGPSGYVHPTSYSSVLGRGISGPRELSYNGPIPIEGVGPSRINYLGRERPDGYTRPAAIDEGPMTTVKILLPDGSTKFISIPARFMSNTVDEYAGGPGKYAGPVALPGDAYGAAVEKYAAARQPVAAAAAESAAEI</sequence>
<evidence type="ECO:0000313" key="2">
    <source>
        <dbReference type="Proteomes" id="UP001432322"/>
    </source>
</evidence>
<gene>
    <name evidence="1" type="ORF">PFISCL1PPCAC_3838</name>
</gene>
<organism evidence="1 2">
    <name type="scientific">Pristionchus fissidentatus</name>
    <dbReference type="NCBI Taxonomy" id="1538716"/>
    <lineage>
        <taxon>Eukaryota</taxon>
        <taxon>Metazoa</taxon>
        <taxon>Ecdysozoa</taxon>
        <taxon>Nematoda</taxon>
        <taxon>Chromadorea</taxon>
        <taxon>Rhabditida</taxon>
        <taxon>Rhabditina</taxon>
        <taxon>Diplogasteromorpha</taxon>
        <taxon>Diplogasteroidea</taxon>
        <taxon>Neodiplogasteridae</taxon>
        <taxon>Pristionchus</taxon>
    </lineage>
</organism>
<comment type="caution">
    <text evidence="1">The sequence shown here is derived from an EMBL/GenBank/DDBJ whole genome shotgun (WGS) entry which is preliminary data.</text>
</comment>
<name>A0AAV5UZ47_9BILA</name>